<name>A0ABV5XFG1_9NOCA</name>
<dbReference type="EMBL" id="JBHMAS010000024">
    <property type="protein sequence ID" value="MFB9780559.1"/>
    <property type="molecule type" value="Genomic_DNA"/>
</dbReference>
<evidence type="ECO:0000313" key="3">
    <source>
        <dbReference type="EMBL" id="MFB9780559.1"/>
    </source>
</evidence>
<dbReference type="Gene3D" id="6.10.250.2090">
    <property type="match status" value="1"/>
</dbReference>
<reference evidence="3 4" key="1">
    <citation type="submission" date="2024-09" db="EMBL/GenBank/DDBJ databases">
        <authorList>
            <person name="Sun Q."/>
            <person name="Mori K."/>
        </authorList>
    </citation>
    <scope>NUCLEOTIDE SEQUENCE [LARGE SCALE GENOMIC DNA]</scope>
    <source>
        <strain evidence="3 4">JCM 11411</strain>
    </source>
</reference>
<dbReference type="RefSeq" id="WP_350491627.1">
    <property type="nucleotide sequence ID" value="NZ_JBHMAS010000024.1"/>
</dbReference>
<evidence type="ECO:0000313" key="4">
    <source>
        <dbReference type="Proteomes" id="UP001589587"/>
    </source>
</evidence>
<dbReference type="InterPro" id="IPR043202">
    <property type="entry name" value="Band-7_stomatin-like"/>
</dbReference>
<comment type="caution">
    <text evidence="3">The sequence shown here is derived from an EMBL/GenBank/DDBJ whole genome shotgun (WGS) entry which is preliminary data.</text>
</comment>
<comment type="similarity">
    <text evidence="1">Belongs to the band 7/mec-2 family.</text>
</comment>
<dbReference type="PRINTS" id="PR00721">
    <property type="entry name" value="STOMATIN"/>
</dbReference>
<dbReference type="Proteomes" id="UP001589587">
    <property type="component" value="Unassembled WGS sequence"/>
</dbReference>
<evidence type="ECO:0000256" key="1">
    <source>
        <dbReference type="ARBA" id="ARBA00008164"/>
    </source>
</evidence>
<feature type="domain" description="Band 7" evidence="2">
    <location>
        <begin position="21"/>
        <end position="178"/>
    </location>
</feature>
<dbReference type="InterPro" id="IPR036013">
    <property type="entry name" value="Band_7/SPFH_dom_sf"/>
</dbReference>
<dbReference type="SUPFAM" id="SSF117892">
    <property type="entry name" value="Band 7/SPFH domain"/>
    <property type="match status" value="1"/>
</dbReference>
<proteinExistence type="inferred from homology"/>
<keyword evidence="4" id="KW-1185">Reference proteome</keyword>
<dbReference type="InterPro" id="IPR001107">
    <property type="entry name" value="Band_7"/>
</dbReference>
<dbReference type="CDD" id="cd08826">
    <property type="entry name" value="SPFH_eoslipins_u1"/>
    <property type="match status" value="1"/>
</dbReference>
<dbReference type="SMART" id="SM00244">
    <property type="entry name" value="PHB"/>
    <property type="match status" value="1"/>
</dbReference>
<evidence type="ECO:0000259" key="2">
    <source>
        <dbReference type="SMART" id="SM00244"/>
    </source>
</evidence>
<organism evidence="3 4">
    <name type="scientific">Rhodococcus baikonurensis</name>
    <dbReference type="NCBI Taxonomy" id="172041"/>
    <lineage>
        <taxon>Bacteria</taxon>
        <taxon>Bacillati</taxon>
        <taxon>Actinomycetota</taxon>
        <taxon>Actinomycetes</taxon>
        <taxon>Mycobacteriales</taxon>
        <taxon>Nocardiaceae</taxon>
        <taxon>Rhodococcus</taxon>
        <taxon>Rhodococcus erythropolis group</taxon>
    </lineage>
</organism>
<dbReference type="PANTHER" id="PTHR10264:SF19">
    <property type="entry name" value="AT06885P-RELATED"/>
    <property type="match status" value="1"/>
</dbReference>
<dbReference type="InterPro" id="IPR001972">
    <property type="entry name" value="Stomatin_HflK_fam"/>
</dbReference>
<sequence length="297" mass="32632">MTTVLVVLSVFVVLIAVLVGMSVRVLREYERAVVFRLGRLITLKGPGLVILVPAIDRMERVSLRTVTLKIPVQEVITRDNVPVKVTAVTYFRVVDADRSIVEVEDFLAATSQIAQTTLRSILGKAELDSLLSERERLNEDLQKVIDQQTEPWGVKVTTVEIKDVEIPANMQRAIARQAEAERERRAKIINADAEFQASAKLAEAAEVISRNPTTLQLRYLQTLHEIGSENNSTVVFPLPLDLVRPFMGGGVAATPAAEERVRPTGAFGHFATASTAVNGDVGVNDRVSDREIGERLG</sequence>
<dbReference type="Gene3D" id="3.30.479.30">
    <property type="entry name" value="Band 7 domain"/>
    <property type="match status" value="1"/>
</dbReference>
<accession>A0ABV5XFG1</accession>
<gene>
    <name evidence="3" type="ORF">ACFFQ6_12750</name>
</gene>
<dbReference type="Pfam" id="PF01145">
    <property type="entry name" value="Band_7"/>
    <property type="match status" value="1"/>
</dbReference>
<protein>
    <submittedName>
        <fullName evidence="3">Slipin family protein</fullName>
    </submittedName>
</protein>
<dbReference type="PANTHER" id="PTHR10264">
    <property type="entry name" value="BAND 7 PROTEIN-RELATED"/>
    <property type="match status" value="1"/>
</dbReference>